<keyword evidence="6 8" id="KW-1133">Transmembrane helix</keyword>
<keyword evidence="3" id="KW-0813">Transport</keyword>
<feature type="transmembrane region" description="Helical" evidence="8">
    <location>
        <begin position="149"/>
        <end position="172"/>
    </location>
</feature>
<dbReference type="EMBL" id="WHNY01000037">
    <property type="protein sequence ID" value="NOU64733.1"/>
    <property type="molecule type" value="Genomic_DNA"/>
</dbReference>
<evidence type="ECO:0000256" key="4">
    <source>
        <dbReference type="ARBA" id="ARBA00022544"/>
    </source>
</evidence>
<feature type="transmembrane region" description="Helical" evidence="8">
    <location>
        <begin position="78"/>
        <end position="96"/>
    </location>
</feature>
<evidence type="ECO:0000256" key="3">
    <source>
        <dbReference type="ARBA" id="ARBA00022448"/>
    </source>
</evidence>
<evidence type="ECO:0000256" key="8">
    <source>
        <dbReference type="SAM" id="Phobius"/>
    </source>
</evidence>
<accession>A0ABX1X9N7</accession>
<feature type="transmembrane region" description="Helical" evidence="8">
    <location>
        <begin position="39"/>
        <end position="66"/>
    </location>
</feature>
<evidence type="ECO:0000313" key="10">
    <source>
        <dbReference type="Proteomes" id="UP000653578"/>
    </source>
</evidence>
<name>A0ABX1X9N7_9BACL</name>
<feature type="transmembrane region" description="Helical" evidence="8">
    <location>
        <begin position="116"/>
        <end position="137"/>
    </location>
</feature>
<sequence length="222" mass="25054">MVEIHQLLYGNWMGKVISIFYIISWLSVTIVILRAMSDFIQLVLFFHTPTLVISIMMILVLTYIVYQGGITAIARFSQIVGPLFLLVIIISLLLNVPNLQVGHLLAIFLDHGALHIAKVSIVHISFLAESILMMMLIPLFSKPEKVGKVALLAVTISSFVVIVTTCMVIMTFGPHLAGKFINPYFNMIRFISILEYRKFRNPCPGQCYSKYATQVFVDVNDR</sequence>
<comment type="caution">
    <text evidence="9">The sequence shown here is derived from an EMBL/GenBank/DDBJ whole genome shotgun (WGS) entry which is preliminary data.</text>
</comment>
<dbReference type="PANTHER" id="PTHR34975">
    <property type="entry name" value="SPORE GERMINATION PROTEIN A2"/>
    <property type="match status" value="1"/>
</dbReference>
<evidence type="ECO:0000256" key="5">
    <source>
        <dbReference type="ARBA" id="ARBA00022692"/>
    </source>
</evidence>
<gene>
    <name evidence="9" type="ORF">GC096_11920</name>
</gene>
<keyword evidence="5 8" id="KW-0812">Transmembrane</keyword>
<comment type="subcellular location">
    <subcellularLocation>
        <location evidence="1">Membrane</location>
        <topology evidence="1">Multi-pass membrane protein</topology>
    </subcellularLocation>
</comment>
<dbReference type="InterPro" id="IPR004761">
    <property type="entry name" value="Spore_GerAB"/>
</dbReference>
<comment type="similarity">
    <text evidence="2">Belongs to the amino acid-polyamine-organocation (APC) superfamily. Spore germination protein (SGP) (TC 2.A.3.9) family.</text>
</comment>
<keyword evidence="10" id="KW-1185">Reference proteome</keyword>
<evidence type="ECO:0000256" key="1">
    <source>
        <dbReference type="ARBA" id="ARBA00004141"/>
    </source>
</evidence>
<organism evidence="9 10">
    <name type="scientific">Paenibacillus plantarum</name>
    <dbReference type="NCBI Taxonomy" id="2654975"/>
    <lineage>
        <taxon>Bacteria</taxon>
        <taxon>Bacillati</taxon>
        <taxon>Bacillota</taxon>
        <taxon>Bacilli</taxon>
        <taxon>Bacillales</taxon>
        <taxon>Paenibacillaceae</taxon>
        <taxon>Paenibacillus</taxon>
    </lineage>
</organism>
<dbReference type="Proteomes" id="UP000653578">
    <property type="component" value="Unassembled WGS sequence"/>
</dbReference>
<reference evidence="9 10" key="1">
    <citation type="submission" date="2019-10" db="EMBL/GenBank/DDBJ databases">
        <title>Description of Paenibacillus humi sp. nov.</title>
        <authorList>
            <person name="Carlier A."/>
            <person name="Qi S."/>
        </authorList>
    </citation>
    <scope>NUCLEOTIDE SEQUENCE [LARGE SCALE GENOMIC DNA]</scope>
    <source>
        <strain evidence="9 10">LMG 31461</strain>
    </source>
</reference>
<feature type="transmembrane region" description="Helical" evidence="8">
    <location>
        <begin position="12"/>
        <end position="33"/>
    </location>
</feature>
<evidence type="ECO:0000256" key="7">
    <source>
        <dbReference type="ARBA" id="ARBA00023136"/>
    </source>
</evidence>
<dbReference type="RefSeq" id="WP_171630446.1">
    <property type="nucleotide sequence ID" value="NZ_WHNY01000037.1"/>
</dbReference>
<dbReference type="Pfam" id="PF03845">
    <property type="entry name" value="Spore_permease"/>
    <property type="match status" value="1"/>
</dbReference>
<evidence type="ECO:0000256" key="6">
    <source>
        <dbReference type="ARBA" id="ARBA00022989"/>
    </source>
</evidence>
<protein>
    <submittedName>
        <fullName evidence="9">GerAB/ArcD/ProY family transporter</fullName>
    </submittedName>
</protein>
<proteinExistence type="inferred from homology"/>
<dbReference type="PANTHER" id="PTHR34975:SF2">
    <property type="entry name" value="SPORE GERMINATION PROTEIN A2"/>
    <property type="match status" value="1"/>
</dbReference>
<evidence type="ECO:0000313" key="9">
    <source>
        <dbReference type="EMBL" id="NOU64733.1"/>
    </source>
</evidence>
<keyword evidence="4" id="KW-0309">Germination</keyword>
<evidence type="ECO:0000256" key="2">
    <source>
        <dbReference type="ARBA" id="ARBA00007998"/>
    </source>
</evidence>
<keyword evidence="7 8" id="KW-0472">Membrane</keyword>